<comment type="subcellular location">
    <subcellularLocation>
        <location evidence="1">Cell membrane</location>
        <topology evidence="1">Multi-pass membrane protein</topology>
    </subcellularLocation>
</comment>
<dbReference type="InterPro" id="IPR011701">
    <property type="entry name" value="MFS"/>
</dbReference>
<keyword evidence="5 6" id="KW-0472">Membrane</keyword>
<feature type="transmembrane region" description="Helical" evidence="6">
    <location>
        <begin position="264"/>
        <end position="288"/>
    </location>
</feature>
<keyword evidence="2" id="KW-1003">Cell membrane</keyword>
<dbReference type="PANTHER" id="PTHR11662:SF399">
    <property type="entry name" value="FI19708P1-RELATED"/>
    <property type="match status" value="1"/>
</dbReference>
<feature type="transmembrane region" description="Helical" evidence="6">
    <location>
        <begin position="388"/>
        <end position="409"/>
    </location>
</feature>
<evidence type="ECO:0000313" key="9">
    <source>
        <dbReference type="Proteomes" id="UP001214854"/>
    </source>
</evidence>
<dbReference type="PANTHER" id="PTHR11662">
    <property type="entry name" value="SOLUTE CARRIER FAMILY 17"/>
    <property type="match status" value="1"/>
</dbReference>
<dbReference type="Proteomes" id="UP001214854">
    <property type="component" value="Unassembled WGS sequence"/>
</dbReference>
<keyword evidence="3 6" id="KW-0812">Transmembrane</keyword>
<organism evidence="8 9">
    <name type="scientific">Asticcacaulis aquaticus</name>
    <dbReference type="NCBI Taxonomy" id="2984212"/>
    <lineage>
        <taxon>Bacteria</taxon>
        <taxon>Pseudomonadati</taxon>
        <taxon>Pseudomonadota</taxon>
        <taxon>Alphaproteobacteria</taxon>
        <taxon>Caulobacterales</taxon>
        <taxon>Caulobacteraceae</taxon>
        <taxon>Asticcacaulis</taxon>
    </lineage>
</organism>
<evidence type="ECO:0000256" key="6">
    <source>
        <dbReference type="SAM" id="Phobius"/>
    </source>
</evidence>
<dbReference type="RefSeq" id="WP_272748597.1">
    <property type="nucleotide sequence ID" value="NZ_JAQQKX010000010.1"/>
</dbReference>
<name>A0ABT5HVP0_9CAUL</name>
<proteinExistence type="predicted"/>
<evidence type="ECO:0000256" key="5">
    <source>
        <dbReference type="ARBA" id="ARBA00023136"/>
    </source>
</evidence>
<protein>
    <submittedName>
        <fullName evidence="8">MFS transporter</fullName>
    </submittedName>
</protein>
<dbReference type="InterPro" id="IPR000849">
    <property type="entry name" value="Sugar_P_transporter"/>
</dbReference>
<dbReference type="InterPro" id="IPR036259">
    <property type="entry name" value="MFS_trans_sf"/>
</dbReference>
<dbReference type="PROSITE" id="PS50850">
    <property type="entry name" value="MFS"/>
    <property type="match status" value="1"/>
</dbReference>
<evidence type="ECO:0000256" key="1">
    <source>
        <dbReference type="ARBA" id="ARBA00004651"/>
    </source>
</evidence>
<feature type="domain" description="Major facilitator superfamily (MFS) profile" evidence="7">
    <location>
        <begin position="11"/>
        <end position="414"/>
    </location>
</feature>
<dbReference type="CDD" id="cd17319">
    <property type="entry name" value="MFS_ExuT_GudP_like"/>
    <property type="match status" value="1"/>
</dbReference>
<dbReference type="SUPFAM" id="SSF103473">
    <property type="entry name" value="MFS general substrate transporter"/>
    <property type="match status" value="1"/>
</dbReference>
<feature type="transmembrane region" description="Helical" evidence="6">
    <location>
        <begin position="300"/>
        <end position="318"/>
    </location>
</feature>
<dbReference type="PIRSF" id="PIRSF002808">
    <property type="entry name" value="Hexose_phosphate_transp"/>
    <property type="match status" value="1"/>
</dbReference>
<accession>A0ABT5HVP0</accession>
<evidence type="ECO:0000259" key="7">
    <source>
        <dbReference type="PROSITE" id="PS50850"/>
    </source>
</evidence>
<comment type="caution">
    <text evidence="8">The sequence shown here is derived from an EMBL/GenBank/DDBJ whole genome shotgun (WGS) entry which is preliminary data.</text>
</comment>
<dbReference type="InterPro" id="IPR050382">
    <property type="entry name" value="MFS_Na/Anion_cotransporter"/>
</dbReference>
<feature type="transmembrane region" description="Helical" evidence="6">
    <location>
        <begin position="161"/>
        <end position="184"/>
    </location>
</feature>
<dbReference type="InterPro" id="IPR020846">
    <property type="entry name" value="MFS_dom"/>
</dbReference>
<feature type="transmembrane region" description="Helical" evidence="6">
    <location>
        <begin position="359"/>
        <end position="382"/>
    </location>
</feature>
<feature type="transmembrane region" description="Helical" evidence="6">
    <location>
        <begin position="76"/>
        <end position="99"/>
    </location>
</feature>
<evidence type="ECO:0000256" key="4">
    <source>
        <dbReference type="ARBA" id="ARBA00022989"/>
    </source>
</evidence>
<evidence type="ECO:0000313" key="8">
    <source>
        <dbReference type="EMBL" id="MDC7684145.1"/>
    </source>
</evidence>
<feature type="transmembrane region" description="Helical" evidence="6">
    <location>
        <begin position="224"/>
        <end position="244"/>
    </location>
</feature>
<evidence type="ECO:0000256" key="3">
    <source>
        <dbReference type="ARBA" id="ARBA00022692"/>
    </source>
</evidence>
<sequence>MRSLTSVQRLSLVLLVITGALNYLDRSALSVTNAAIREEMGLSLGEMGLLLSAFSWSYAIAQLPVGGLIDRYRPRLFLTVGVAFWSIAQALCGLVTNFATFLGARILLGVGESPQYPTAARVVSDWFPPEKRGFPTGVFNSASPLGTAIAPPLLSVFLVLWGWRAVFVVLGVAGLFVAALWWAAYRNPNEVKLSEDDRATITQAAVETKTGGGIKAWGALFKHATTWGMIFGFFGSVYLNWLYLSWLPNYLQMERGMDTIRSGFAAFVPFFFGFIGCLVAGGLSDRLVRLTGSTVKGRKYLAIGAMFGMAAFTVPAALVQSNTLALACISAVIFLANVASVGSWALVSAVAPPQQVASLGGLQNFGGFIGGALAPIVTGYIVQATGSFVPALLVGAAAASLSALVYLFVVRKPIAPDPDLSVESFT</sequence>
<keyword evidence="4 6" id="KW-1133">Transmembrane helix</keyword>
<keyword evidence="9" id="KW-1185">Reference proteome</keyword>
<gene>
    <name evidence="8" type="ORF">PQU92_12715</name>
</gene>
<dbReference type="Pfam" id="PF07690">
    <property type="entry name" value="MFS_1"/>
    <property type="match status" value="1"/>
</dbReference>
<feature type="transmembrane region" description="Helical" evidence="6">
    <location>
        <begin position="324"/>
        <end position="347"/>
    </location>
</feature>
<reference evidence="8 9" key="1">
    <citation type="submission" date="2023-01" db="EMBL/GenBank/DDBJ databases">
        <title>Novel species of the genus Asticcacaulis isolated from rivers.</title>
        <authorList>
            <person name="Lu H."/>
        </authorList>
    </citation>
    <scope>NUCLEOTIDE SEQUENCE [LARGE SCALE GENOMIC DNA]</scope>
    <source>
        <strain evidence="8 9">BYS171W</strain>
    </source>
</reference>
<dbReference type="EMBL" id="JAQQKX010000010">
    <property type="protein sequence ID" value="MDC7684145.1"/>
    <property type="molecule type" value="Genomic_DNA"/>
</dbReference>
<evidence type="ECO:0000256" key="2">
    <source>
        <dbReference type="ARBA" id="ARBA00022475"/>
    </source>
</evidence>
<dbReference type="Gene3D" id="1.20.1250.20">
    <property type="entry name" value="MFS general substrate transporter like domains"/>
    <property type="match status" value="2"/>
</dbReference>
<feature type="transmembrane region" description="Helical" evidence="6">
    <location>
        <begin position="49"/>
        <end position="69"/>
    </location>
</feature>